<comment type="similarity">
    <text evidence="2">Belongs to the 'GDXG' lipolytic enzyme family.</text>
</comment>
<protein>
    <recommendedName>
        <fullName evidence="4">Carboxylic ester hydrolase</fullName>
        <ecNumber evidence="4">3.1.1.-</ecNumber>
    </recommendedName>
</protein>
<dbReference type="Proteomes" id="UP000001219">
    <property type="component" value="Chromosome"/>
</dbReference>
<dbReference type="InterPro" id="IPR002018">
    <property type="entry name" value="CarbesteraseB"/>
</dbReference>
<dbReference type="eggNOG" id="COG2272">
    <property type="taxonomic scope" value="Bacteria"/>
</dbReference>
<proteinExistence type="inferred from homology"/>
<dbReference type="EC" id="3.1.1.-" evidence="4"/>
<dbReference type="OrthoDB" id="3199405at2"/>
<dbReference type="InterPro" id="IPR019826">
    <property type="entry name" value="Carboxylesterase_B_AS"/>
</dbReference>
<evidence type="ECO:0000256" key="4">
    <source>
        <dbReference type="RuleBase" id="RU361235"/>
    </source>
</evidence>
<evidence type="ECO:0000256" key="3">
    <source>
        <dbReference type="ARBA" id="ARBA00022801"/>
    </source>
</evidence>
<dbReference type="PROSITE" id="PS01173">
    <property type="entry name" value="LIPASE_GDXG_HIS"/>
    <property type="match status" value="1"/>
</dbReference>
<dbReference type="KEGG" id="gbr:Gbro_0976"/>
<dbReference type="STRING" id="526226.Gbro_0976"/>
<evidence type="ECO:0000313" key="6">
    <source>
        <dbReference type="EMBL" id="ACY20287.1"/>
    </source>
</evidence>
<dbReference type="InterPro" id="IPR029058">
    <property type="entry name" value="AB_hydrolase_fold"/>
</dbReference>
<dbReference type="Gene3D" id="3.40.50.1820">
    <property type="entry name" value="alpha/beta hydrolase"/>
    <property type="match status" value="1"/>
</dbReference>
<dbReference type="Pfam" id="PF00135">
    <property type="entry name" value="COesterase"/>
    <property type="match status" value="1"/>
</dbReference>
<dbReference type="InterPro" id="IPR019819">
    <property type="entry name" value="Carboxylesterase_B_CS"/>
</dbReference>
<dbReference type="RefSeq" id="WP_012832866.1">
    <property type="nucleotide sequence ID" value="NC_013441.1"/>
</dbReference>
<dbReference type="PANTHER" id="PTHR11559">
    <property type="entry name" value="CARBOXYLESTERASE"/>
    <property type="match status" value="1"/>
</dbReference>
<organism evidence="6 7">
    <name type="scientific">Gordonia bronchialis (strain ATCC 25592 / DSM 43247 / BCRC 13721 / JCM 3198 / KCTC 3076 / NBRC 16047 / NCTC 10667)</name>
    <name type="common">Rhodococcus bronchialis</name>
    <dbReference type="NCBI Taxonomy" id="526226"/>
    <lineage>
        <taxon>Bacteria</taxon>
        <taxon>Bacillati</taxon>
        <taxon>Actinomycetota</taxon>
        <taxon>Actinomycetes</taxon>
        <taxon>Mycobacteriales</taxon>
        <taxon>Gordoniaceae</taxon>
        <taxon>Gordonia</taxon>
    </lineage>
</organism>
<dbReference type="HOGENOM" id="CLU_006586_16_4_11"/>
<comment type="similarity">
    <text evidence="1 4">Belongs to the type-B carboxylesterase/lipase family.</text>
</comment>
<feature type="domain" description="Carboxylesterase type B" evidence="5">
    <location>
        <begin position="6"/>
        <end position="508"/>
    </location>
</feature>
<dbReference type="InterPro" id="IPR002168">
    <property type="entry name" value="Lipase_GDXG_HIS_AS"/>
</dbReference>
<accession>D0L463</accession>
<sequence length="518" mass="56124">MTLLDSKVTTVNGIVEGARGKRTRRGTISWRGIPFAAPPVAGRRFRAPEPAPNWPGVRDCTAMAKAAIQEKRFTAVAPGKFAPMSEDCLTLNVYSPDSVSSKPRPVMVFIHGGAYILGTAATPLYDGSFLARSRDVIVVTVQYRFGPFGYLDLGAYATDDRPFDSNCGLRDQVAALEWVRDNIAAFGGDPANVTVFGESAGGSSVLSLLSAPAAQGLFVRAIAQSPAPELTVDQDLARLYADEFVRILRDPQRRNTTLERTEAPIEPEEAQRLLSIANPTELLRAGSHLMSFTMKVGAPDPIPFGPVVDGSYLPRSPLDAARAGTTHPVPLIIGTNREEGQLFSKLWNVLPETEQALLKVTDDETRREIAALYQGGDRDLIRLAGDAIFWAPMTAFADGHSAVAPTYVYRYDYETRILKATGFGATHATELFSVFGAYRAPMGVGLAVGAWRASGRVIDDVQTRWTGFARTGDPGIGWPAYTTGDRKVLVINDPDRVVTDPDAQRRQAWSKAHAEVGS</sequence>
<dbReference type="AlphaFoldDB" id="D0L463"/>
<dbReference type="SUPFAM" id="SSF53474">
    <property type="entry name" value="alpha/beta-Hydrolases"/>
    <property type="match status" value="1"/>
</dbReference>
<dbReference type="InterPro" id="IPR050309">
    <property type="entry name" value="Type-B_Carboxylest/Lipase"/>
</dbReference>
<evidence type="ECO:0000259" key="5">
    <source>
        <dbReference type="Pfam" id="PF00135"/>
    </source>
</evidence>
<name>D0L463_GORB4</name>
<keyword evidence="3 4" id="KW-0378">Hydrolase</keyword>
<dbReference type="PROSITE" id="PS00122">
    <property type="entry name" value="CARBOXYLESTERASE_B_1"/>
    <property type="match status" value="1"/>
</dbReference>
<evidence type="ECO:0000256" key="1">
    <source>
        <dbReference type="ARBA" id="ARBA00005964"/>
    </source>
</evidence>
<reference evidence="7" key="1">
    <citation type="submission" date="2009-10" db="EMBL/GenBank/DDBJ databases">
        <title>The complete chromosome of Gordonia bronchialis DSM 43247.</title>
        <authorList>
            <consortium name="US DOE Joint Genome Institute (JGI-PGF)"/>
            <person name="Lucas S."/>
            <person name="Copeland A."/>
            <person name="Lapidus A."/>
            <person name="Glavina del Rio T."/>
            <person name="Dalin E."/>
            <person name="Tice H."/>
            <person name="Bruce D."/>
            <person name="Goodwin L."/>
            <person name="Pitluck S."/>
            <person name="Kyrpides N."/>
            <person name="Mavromatis K."/>
            <person name="Ivanova N."/>
            <person name="Ovchinnikova G."/>
            <person name="Saunders E."/>
            <person name="Brettin T."/>
            <person name="Detter J.C."/>
            <person name="Han C."/>
            <person name="Larimer F."/>
            <person name="Land M."/>
            <person name="Hauser L."/>
            <person name="Markowitz V."/>
            <person name="Cheng J.-F."/>
            <person name="Hugenholtz P."/>
            <person name="Woyke T."/>
            <person name="Wu D."/>
            <person name="Jando M."/>
            <person name="Schneider S."/>
            <person name="Goeker M."/>
            <person name="Klenk H.-P."/>
            <person name="Eisen J.A."/>
        </authorList>
    </citation>
    <scope>NUCLEOTIDE SEQUENCE [LARGE SCALE GENOMIC DNA]</scope>
    <source>
        <strain evidence="7">ATCC 25592 / DSM 43247 / BCRC 13721 / JCM 3198 / KCTC 3076 / NBRC 16047 / NCTC 10667</strain>
    </source>
</reference>
<evidence type="ECO:0000313" key="7">
    <source>
        <dbReference type="Proteomes" id="UP000001219"/>
    </source>
</evidence>
<keyword evidence="7" id="KW-1185">Reference proteome</keyword>
<dbReference type="ESTHER" id="gorb4-d0l463">
    <property type="family name" value="Carb_B_Bacteria"/>
</dbReference>
<dbReference type="PROSITE" id="PS00941">
    <property type="entry name" value="CARBOXYLESTERASE_B_2"/>
    <property type="match status" value="1"/>
</dbReference>
<reference evidence="6 7" key="2">
    <citation type="journal article" date="2010" name="Stand. Genomic Sci.">
        <title>Complete genome sequence of Gordonia bronchialis type strain (3410).</title>
        <authorList>
            <person name="Ivanova N."/>
            <person name="Sikorski J."/>
            <person name="Jando M."/>
            <person name="Lapidus A."/>
            <person name="Nolan M."/>
            <person name="Lucas S."/>
            <person name="Del Rio T.G."/>
            <person name="Tice H."/>
            <person name="Copeland A."/>
            <person name="Cheng J.F."/>
            <person name="Chen F."/>
            <person name="Bruce D."/>
            <person name="Goodwin L."/>
            <person name="Pitluck S."/>
            <person name="Mavromatis K."/>
            <person name="Ovchinnikova G."/>
            <person name="Pati A."/>
            <person name="Chen A."/>
            <person name="Palaniappan K."/>
            <person name="Land M."/>
            <person name="Hauser L."/>
            <person name="Chang Y.J."/>
            <person name="Jeffries C.D."/>
            <person name="Chain P."/>
            <person name="Saunders E."/>
            <person name="Han C."/>
            <person name="Detter J.C."/>
            <person name="Brettin T."/>
            <person name="Rohde M."/>
            <person name="Goker M."/>
            <person name="Bristow J."/>
            <person name="Eisen J.A."/>
            <person name="Markowitz V."/>
            <person name="Hugenholtz P."/>
            <person name="Klenk H.P."/>
            <person name="Kyrpides N.C."/>
        </authorList>
    </citation>
    <scope>NUCLEOTIDE SEQUENCE [LARGE SCALE GENOMIC DNA]</scope>
    <source>
        <strain evidence="7">ATCC 25592 / DSM 43247 / BCRC 13721 / JCM 3198 / KCTC 3076 / NBRC 16047 / NCTC 10667</strain>
    </source>
</reference>
<dbReference type="EMBL" id="CP001802">
    <property type="protein sequence ID" value="ACY20287.1"/>
    <property type="molecule type" value="Genomic_DNA"/>
</dbReference>
<gene>
    <name evidence="6" type="ordered locus">Gbro_0976</name>
</gene>
<dbReference type="GO" id="GO:0016787">
    <property type="term" value="F:hydrolase activity"/>
    <property type="evidence" value="ECO:0007669"/>
    <property type="project" value="UniProtKB-KW"/>
</dbReference>
<evidence type="ECO:0000256" key="2">
    <source>
        <dbReference type="ARBA" id="ARBA00010515"/>
    </source>
</evidence>